<dbReference type="CDD" id="cd11541">
    <property type="entry name" value="NTP-PPase_u4"/>
    <property type="match status" value="1"/>
</dbReference>
<dbReference type="SUPFAM" id="SSF101386">
    <property type="entry name" value="all-alpha NTP pyrophosphatases"/>
    <property type="match status" value="1"/>
</dbReference>
<evidence type="ECO:0000313" key="2">
    <source>
        <dbReference type="EMBL" id="HJA91468.1"/>
    </source>
</evidence>
<proteinExistence type="predicted"/>
<evidence type="ECO:0000259" key="1">
    <source>
        <dbReference type="Pfam" id="PF03819"/>
    </source>
</evidence>
<sequence length="133" mass="15321">MKKKLTLNQYQDMAKRTANLHEGSTINYALGITGEAGEVADHIKKVFFHGHEMDKDYLVKELGDVLWYVSNLAANIDCTLEDVALLNIEKLQKRYPSGFDTERSVNREELTESSDWRQEVYLKYKNGLGFETE</sequence>
<reference evidence="2" key="2">
    <citation type="submission" date="2021-04" db="EMBL/GenBank/DDBJ databases">
        <authorList>
            <person name="Gilroy R."/>
        </authorList>
    </citation>
    <scope>NUCLEOTIDE SEQUENCE</scope>
    <source>
        <strain evidence="2">CHK171-505</strain>
    </source>
</reference>
<organism evidence="2 3">
    <name type="scientific">Candidatus Jeotgalibaca merdavium</name>
    <dbReference type="NCBI Taxonomy" id="2838627"/>
    <lineage>
        <taxon>Bacteria</taxon>
        <taxon>Bacillati</taxon>
        <taxon>Bacillota</taxon>
        <taxon>Bacilli</taxon>
        <taxon>Lactobacillales</taxon>
        <taxon>Carnobacteriaceae</taxon>
        <taxon>Jeotgalibaca</taxon>
    </lineage>
</organism>
<gene>
    <name evidence="2" type="ORF">H9948_11845</name>
</gene>
<dbReference type="InterPro" id="IPR011379">
    <property type="entry name" value="MazG-related_GP37"/>
</dbReference>
<protein>
    <submittedName>
        <fullName evidence="2">Nucleoside triphosphate pyrophosphohydrolase family protein</fullName>
    </submittedName>
</protein>
<dbReference type="PANTHER" id="PTHR46523">
    <property type="entry name" value="DCTP PYROPHOSPHATASE 1"/>
    <property type="match status" value="1"/>
</dbReference>
<dbReference type="InterPro" id="IPR004518">
    <property type="entry name" value="MazG-like_dom"/>
</dbReference>
<dbReference type="InterPro" id="IPR052555">
    <property type="entry name" value="dCTP_Pyrophosphatase"/>
</dbReference>
<name>A0A9D2KYE1_9LACT</name>
<dbReference type="EMBL" id="DWYW01000277">
    <property type="protein sequence ID" value="HJA91468.1"/>
    <property type="molecule type" value="Genomic_DNA"/>
</dbReference>
<feature type="domain" description="NTP pyrophosphohydrolase MazG-like" evidence="1">
    <location>
        <begin position="28"/>
        <end position="99"/>
    </location>
</feature>
<dbReference type="Proteomes" id="UP000886856">
    <property type="component" value="Unassembled WGS sequence"/>
</dbReference>
<accession>A0A9D2KYE1</accession>
<reference evidence="2" key="1">
    <citation type="journal article" date="2021" name="PeerJ">
        <title>Extensive microbial diversity within the chicken gut microbiome revealed by metagenomics and culture.</title>
        <authorList>
            <person name="Gilroy R."/>
            <person name="Ravi A."/>
            <person name="Getino M."/>
            <person name="Pursley I."/>
            <person name="Horton D.L."/>
            <person name="Alikhan N.F."/>
            <person name="Baker D."/>
            <person name="Gharbi K."/>
            <person name="Hall N."/>
            <person name="Watson M."/>
            <person name="Adriaenssens E.M."/>
            <person name="Foster-Nyarko E."/>
            <person name="Jarju S."/>
            <person name="Secka A."/>
            <person name="Antonio M."/>
            <person name="Oren A."/>
            <person name="Chaudhuri R.R."/>
            <person name="La Ragione R."/>
            <person name="Hildebrand F."/>
            <person name="Pallen M.J."/>
        </authorList>
    </citation>
    <scope>NUCLEOTIDE SEQUENCE</scope>
    <source>
        <strain evidence="2">CHK171-505</strain>
    </source>
</reference>
<dbReference type="Gene3D" id="1.10.287.1080">
    <property type="entry name" value="MazG-like"/>
    <property type="match status" value="1"/>
</dbReference>
<dbReference type="PANTHER" id="PTHR46523:SF1">
    <property type="entry name" value="DCTP PYROPHOSPHATASE 1"/>
    <property type="match status" value="1"/>
</dbReference>
<comment type="caution">
    <text evidence="2">The sequence shown here is derived from an EMBL/GenBank/DDBJ whole genome shotgun (WGS) entry which is preliminary data.</text>
</comment>
<evidence type="ECO:0000313" key="3">
    <source>
        <dbReference type="Proteomes" id="UP000886856"/>
    </source>
</evidence>
<dbReference type="Pfam" id="PF03819">
    <property type="entry name" value="MazG"/>
    <property type="match status" value="1"/>
</dbReference>
<dbReference type="AlphaFoldDB" id="A0A9D2KYE1"/>